<feature type="compositionally biased region" description="Low complexity" evidence="1">
    <location>
        <begin position="127"/>
        <end position="138"/>
    </location>
</feature>
<feature type="compositionally biased region" description="Low complexity" evidence="1">
    <location>
        <begin position="100"/>
        <end position="109"/>
    </location>
</feature>
<evidence type="ECO:0000313" key="4">
    <source>
        <dbReference type="Proteomes" id="UP001600064"/>
    </source>
</evidence>
<accession>A0ABR4D8C4</accession>
<dbReference type="InterPro" id="IPR016181">
    <property type="entry name" value="Acyl_CoA_acyltransferase"/>
</dbReference>
<dbReference type="InterPro" id="IPR052523">
    <property type="entry name" value="Trichothecene_AcTrans"/>
</dbReference>
<keyword evidence="4" id="KW-1185">Reference proteome</keyword>
<evidence type="ECO:0000256" key="1">
    <source>
        <dbReference type="SAM" id="MobiDB-lite"/>
    </source>
</evidence>
<dbReference type="RefSeq" id="XP_070864571.1">
    <property type="nucleotide sequence ID" value="XM_071013711.1"/>
</dbReference>
<gene>
    <name evidence="3" type="ORF">VTJ83DRAFT_6944</name>
</gene>
<dbReference type="SUPFAM" id="SSF55729">
    <property type="entry name" value="Acyl-CoA N-acyltransferases (Nat)"/>
    <property type="match status" value="1"/>
</dbReference>
<evidence type="ECO:0000259" key="2">
    <source>
        <dbReference type="PROSITE" id="PS51186"/>
    </source>
</evidence>
<organism evidence="3 4">
    <name type="scientific">Remersonia thermophila</name>
    <dbReference type="NCBI Taxonomy" id="72144"/>
    <lineage>
        <taxon>Eukaryota</taxon>
        <taxon>Fungi</taxon>
        <taxon>Dikarya</taxon>
        <taxon>Ascomycota</taxon>
        <taxon>Pezizomycotina</taxon>
        <taxon>Sordariomycetes</taxon>
        <taxon>Sordariomycetidae</taxon>
        <taxon>Sordariales</taxon>
        <taxon>Sordariales incertae sedis</taxon>
        <taxon>Remersonia</taxon>
    </lineage>
</organism>
<dbReference type="PANTHER" id="PTHR42791">
    <property type="entry name" value="GNAT FAMILY ACETYLTRANSFERASE"/>
    <property type="match status" value="1"/>
</dbReference>
<evidence type="ECO:0000313" key="3">
    <source>
        <dbReference type="EMBL" id="KAL2265844.1"/>
    </source>
</evidence>
<dbReference type="Proteomes" id="UP001600064">
    <property type="component" value="Unassembled WGS sequence"/>
</dbReference>
<dbReference type="GeneID" id="98128355"/>
<dbReference type="EMBL" id="JAZGUE010000006">
    <property type="protein sequence ID" value="KAL2265844.1"/>
    <property type="molecule type" value="Genomic_DNA"/>
</dbReference>
<name>A0ABR4D8C4_9PEZI</name>
<feature type="domain" description="N-acetyltransferase" evidence="2">
    <location>
        <begin position="165"/>
        <end position="248"/>
    </location>
</feature>
<dbReference type="PANTHER" id="PTHR42791:SF2">
    <property type="entry name" value="N-ACETYLTRANSFERASE DOMAIN-CONTAINING PROTEIN"/>
    <property type="match status" value="1"/>
</dbReference>
<protein>
    <recommendedName>
        <fullName evidence="2">N-acetyltransferase domain-containing protein</fullName>
    </recommendedName>
</protein>
<proteinExistence type="predicted"/>
<dbReference type="CDD" id="cd04301">
    <property type="entry name" value="NAT_SF"/>
    <property type="match status" value="1"/>
</dbReference>
<comment type="caution">
    <text evidence="3">The sequence shown here is derived from an EMBL/GenBank/DDBJ whole genome shotgun (WGS) entry which is preliminary data.</text>
</comment>
<dbReference type="InterPro" id="IPR000182">
    <property type="entry name" value="GNAT_dom"/>
</dbReference>
<feature type="region of interest" description="Disordered" evidence="1">
    <location>
        <begin position="98"/>
        <end position="138"/>
    </location>
</feature>
<reference evidence="3 4" key="1">
    <citation type="journal article" date="2024" name="Commun. Biol.">
        <title>Comparative genomic analysis of thermophilic fungi reveals convergent evolutionary adaptations and gene losses.</title>
        <authorList>
            <person name="Steindorff A.S."/>
            <person name="Aguilar-Pontes M.V."/>
            <person name="Robinson A.J."/>
            <person name="Andreopoulos B."/>
            <person name="LaButti K."/>
            <person name="Kuo A."/>
            <person name="Mondo S."/>
            <person name="Riley R."/>
            <person name="Otillar R."/>
            <person name="Haridas S."/>
            <person name="Lipzen A."/>
            <person name="Grimwood J."/>
            <person name="Schmutz J."/>
            <person name="Clum A."/>
            <person name="Reid I.D."/>
            <person name="Moisan M.C."/>
            <person name="Butler G."/>
            <person name="Nguyen T.T.M."/>
            <person name="Dewar K."/>
            <person name="Conant G."/>
            <person name="Drula E."/>
            <person name="Henrissat B."/>
            <person name="Hansel C."/>
            <person name="Singer S."/>
            <person name="Hutchinson M.I."/>
            <person name="de Vries R.P."/>
            <person name="Natvig D.O."/>
            <person name="Powell A.J."/>
            <person name="Tsang A."/>
            <person name="Grigoriev I.V."/>
        </authorList>
    </citation>
    <scope>NUCLEOTIDE SEQUENCE [LARGE SCALE GENOMIC DNA]</scope>
    <source>
        <strain evidence="3 4">ATCC 22073</strain>
    </source>
</reference>
<dbReference type="Gene3D" id="3.40.630.30">
    <property type="match status" value="1"/>
</dbReference>
<dbReference type="Pfam" id="PF00583">
    <property type="entry name" value="Acetyltransf_1"/>
    <property type="match status" value="1"/>
</dbReference>
<dbReference type="PROSITE" id="PS51186">
    <property type="entry name" value="GNAT"/>
    <property type="match status" value="1"/>
</dbReference>
<sequence length="284" mass="30897">MYVRLANKADLEALTAVLIDASPDDPVYPYRFPDRHLYPNEFAALCRSKCAEYLDTSTVAVCEMEYSSSSISSSSGRHPTCIVAFAVFDMPFTPSRRRSSVSASNSSNNGGMAVEDNLGTGLPAEPSSPTSSTFLTTPKTIGNATRQAAFRTTLAEQRTKLFDERYRSLGGHVFLKLLMTHPLWRGRGAGTALAKWGVERARELGVHATVFASPMGLRLYRKLGFREVGSFRVELEGDGEFVEIPALALAPGYVGGMREADAEGLGRLGRRVGETPLYAEGAVW</sequence>